<keyword evidence="2" id="KW-1133">Transmembrane helix</keyword>
<reference evidence="4 5" key="1">
    <citation type="submission" date="2020-06" db="EMBL/GenBank/DDBJ databases">
        <title>The endosymbiont of the kinetoplastid Bodo saltans is a Paracaedibacter-like alpha-proteobacterium possessing a putative toxin-antitoxin system.</title>
        <authorList>
            <person name="Midha S."/>
            <person name="Rigden D.J."/>
            <person name="Siozios S."/>
            <person name="Hurst G.D.D."/>
            <person name="Jackson A.P."/>
        </authorList>
    </citation>
    <scope>NUCLEOTIDE SEQUENCE [LARGE SCALE GENOMIC DNA]</scope>
    <source>
        <strain evidence="4">Lake Konstanz</strain>
    </source>
</reference>
<dbReference type="Pfam" id="PF00497">
    <property type="entry name" value="SBP_bac_3"/>
    <property type="match status" value="1"/>
</dbReference>
<feature type="transmembrane region" description="Helical" evidence="2">
    <location>
        <begin position="423"/>
        <end position="442"/>
    </location>
</feature>
<keyword evidence="1" id="KW-0732">Signal</keyword>
<evidence type="ECO:0000313" key="4">
    <source>
        <dbReference type="EMBL" id="QOL20081.1"/>
    </source>
</evidence>
<keyword evidence="2" id="KW-0812">Transmembrane</keyword>
<organism evidence="4 5">
    <name type="scientific">Candidatus Bodocaedibacter vickermanii</name>
    <dbReference type="NCBI Taxonomy" id="2741701"/>
    <lineage>
        <taxon>Bacteria</taxon>
        <taxon>Pseudomonadati</taxon>
        <taxon>Pseudomonadota</taxon>
        <taxon>Alphaproteobacteria</taxon>
        <taxon>Holosporales</taxon>
        <taxon>Candidatus Paracaedibacteraceae</taxon>
        <taxon>Candidatus Bodocaedibacter</taxon>
    </lineage>
</organism>
<dbReference type="KEGG" id="pbal:CPBP_00860"/>
<sequence>MRPFYFLFLLVSLIGSSFGSTSIKIGWVSRLPYSYQTNNYSISQVSGLDIDFIRDLARRLNIKVTLVPINEKDVLRSISNHEVDAILGYPINSLPNVTWSESYRQEAYVAYLSANSKEYFYTPQQLLDTISETNPLGLTSARNLGDATLNDFINDPRNSTKTHKTHNESDLLEEFLQGSLNMFIGDRIVFSTLLHKLHQWKYVREINLDLHRPIALGILNHSPLMQKIEDINLQITAMHKDGKIDRLFTQYLTPAVLMHTIDEGWLRLIELIGIVSFAIYAFIHGFYRHMAFVKTVGFSMVVVFTGPVLKDILTTGHIEFFRNPYYLSVVIGIIFVAHAIISTLRSLSYRQIRTYIVSENKDRWIQEITCALGLASYTISGVLYAITSADTGWFWEGMLGTITATSGLLIAHELYKLPSKINFLFVEISFGWGTLLALYFTLSRSTINFDQESIFLAVMTTLFGIFLSRMLALYHQISSIGFGRRLRETLDNL</sequence>
<evidence type="ECO:0000313" key="5">
    <source>
        <dbReference type="Proteomes" id="UP000594001"/>
    </source>
</evidence>
<keyword evidence="2" id="KW-0472">Membrane</keyword>
<dbReference type="Gene3D" id="3.40.190.10">
    <property type="entry name" value="Periplasmic binding protein-like II"/>
    <property type="match status" value="2"/>
</dbReference>
<feature type="transmembrane region" description="Helical" evidence="2">
    <location>
        <begin position="368"/>
        <end position="387"/>
    </location>
</feature>
<dbReference type="InterPro" id="IPR001638">
    <property type="entry name" value="Solute-binding_3/MltF_N"/>
</dbReference>
<feature type="transmembrane region" description="Helical" evidence="2">
    <location>
        <begin position="325"/>
        <end position="347"/>
    </location>
</feature>
<keyword evidence="5" id="KW-1185">Reference proteome</keyword>
<dbReference type="RefSeq" id="WP_350331636.1">
    <property type="nucleotide sequence ID" value="NZ_CP054719.1"/>
</dbReference>
<proteinExistence type="predicted"/>
<dbReference type="SMART" id="SM00062">
    <property type="entry name" value="PBPb"/>
    <property type="match status" value="1"/>
</dbReference>
<dbReference type="Proteomes" id="UP000594001">
    <property type="component" value="Chromosome"/>
</dbReference>
<dbReference type="AlphaFoldDB" id="A0A7L9RU74"/>
<dbReference type="PANTHER" id="PTHR35936">
    <property type="entry name" value="MEMBRANE-BOUND LYTIC MUREIN TRANSGLYCOSYLASE F"/>
    <property type="match status" value="1"/>
</dbReference>
<evidence type="ECO:0000256" key="1">
    <source>
        <dbReference type="ARBA" id="ARBA00022729"/>
    </source>
</evidence>
<feature type="transmembrane region" description="Helical" evidence="2">
    <location>
        <begin position="393"/>
        <end position="411"/>
    </location>
</feature>
<evidence type="ECO:0000256" key="2">
    <source>
        <dbReference type="SAM" id="Phobius"/>
    </source>
</evidence>
<accession>A0A7L9RU74</accession>
<feature type="domain" description="Solute-binding protein family 3/N-terminal" evidence="3">
    <location>
        <begin position="22"/>
        <end position="255"/>
    </location>
</feature>
<evidence type="ECO:0000259" key="3">
    <source>
        <dbReference type="SMART" id="SM00062"/>
    </source>
</evidence>
<dbReference type="SUPFAM" id="SSF53850">
    <property type="entry name" value="Periplasmic binding protein-like II"/>
    <property type="match status" value="1"/>
</dbReference>
<gene>
    <name evidence="4" type="ORF">CPBP_00860</name>
</gene>
<name>A0A7L9RU74_9PROT</name>
<dbReference type="EMBL" id="CP054719">
    <property type="protein sequence ID" value="QOL20081.1"/>
    <property type="molecule type" value="Genomic_DNA"/>
</dbReference>
<feature type="transmembrane region" description="Helical" evidence="2">
    <location>
        <begin position="264"/>
        <end position="283"/>
    </location>
</feature>
<feature type="transmembrane region" description="Helical" evidence="2">
    <location>
        <begin position="295"/>
        <end position="313"/>
    </location>
</feature>
<protein>
    <submittedName>
        <fullName evidence="4">Putative ABC transporter arginine-binding protein 2</fullName>
    </submittedName>
</protein>
<feature type="transmembrane region" description="Helical" evidence="2">
    <location>
        <begin position="454"/>
        <end position="474"/>
    </location>
</feature>